<feature type="transmembrane region" description="Helical" evidence="7">
    <location>
        <begin position="256"/>
        <end position="275"/>
    </location>
</feature>
<keyword evidence="4 7" id="KW-0812">Transmembrane</keyword>
<dbReference type="GO" id="GO:0006465">
    <property type="term" value="P:signal peptide processing"/>
    <property type="evidence" value="ECO:0007669"/>
    <property type="project" value="TreeGrafter"/>
</dbReference>
<dbReference type="Pfam" id="PF01478">
    <property type="entry name" value="Peptidase_A24"/>
    <property type="match status" value="1"/>
</dbReference>
<evidence type="ECO:0000259" key="8">
    <source>
        <dbReference type="Pfam" id="PF01478"/>
    </source>
</evidence>
<evidence type="ECO:0000256" key="6">
    <source>
        <dbReference type="ARBA" id="ARBA00023136"/>
    </source>
</evidence>
<comment type="similarity">
    <text evidence="2">Belongs to the peptidase A24 family.</text>
</comment>
<dbReference type="PANTHER" id="PTHR30487">
    <property type="entry name" value="TYPE 4 PREPILIN-LIKE PROTEINS LEADER PEPTIDE-PROCESSING ENZYME"/>
    <property type="match status" value="1"/>
</dbReference>
<proteinExistence type="inferred from homology"/>
<dbReference type="InterPro" id="IPR000045">
    <property type="entry name" value="Prepilin_IV_endopep_pep"/>
</dbReference>
<keyword evidence="5 7" id="KW-1133">Transmembrane helix</keyword>
<evidence type="ECO:0000256" key="2">
    <source>
        <dbReference type="ARBA" id="ARBA00005801"/>
    </source>
</evidence>
<dbReference type="Gene3D" id="1.20.120.1220">
    <property type="match status" value="1"/>
</dbReference>
<evidence type="ECO:0000313" key="11">
    <source>
        <dbReference type="Proteomes" id="UP000727962"/>
    </source>
</evidence>
<feature type="transmembrane region" description="Helical" evidence="7">
    <location>
        <begin position="6"/>
        <end position="26"/>
    </location>
</feature>
<evidence type="ECO:0000256" key="3">
    <source>
        <dbReference type="ARBA" id="ARBA00022475"/>
    </source>
</evidence>
<dbReference type="EMBL" id="JACOSL010000001">
    <property type="protein sequence ID" value="MBI1755491.1"/>
    <property type="molecule type" value="Genomic_DNA"/>
</dbReference>
<feature type="transmembrane region" description="Helical" evidence="7">
    <location>
        <begin position="74"/>
        <end position="94"/>
    </location>
</feature>
<keyword evidence="6 7" id="KW-0472">Membrane</keyword>
<dbReference type="PANTHER" id="PTHR30487:SF0">
    <property type="entry name" value="PREPILIN LEADER PEPTIDASE_N-METHYLTRANSFERASE-RELATED"/>
    <property type="match status" value="1"/>
</dbReference>
<comment type="caution">
    <text evidence="10">The sequence shown here is derived from an EMBL/GenBank/DDBJ whole genome shotgun (WGS) entry which is preliminary data.</text>
</comment>
<dbReference type="InterPro" id="IPR050882">
    <property type="entry name" value="Prepilin_peptidase/N-MTase"/>
</dbReference>
<evidence type="ECO:0000259" key="9">
    <source>
        <dbReference type="Pfam" id="PF06750"/>
    </source>
</evidence>
<reference evidence="10" key="1">
    <citation type="submission" date="2020-07" db="EMBL/GenBank/DDBJ databases">
        <title>Huge and variable diversity of episymbiotic CPR bacteria and DPANN archaea in groundwater ecosystems.</title>
        <authorList>
            <person name="He C.Y."/>
            <person name="Keren R."/>
            <person name="Whittaker M."/>
            <person name="Farag I.F."/>
            <person name="Doudna J."/>
            <person name="Cate J.H.D."/>
            <person name="Banfield J.F."/>
        </authorList>
    </citation>
    <scope>NUCLEOTIDE SEQUENCE</scope>
    <source>
        <strain evidence="10">NC_groundwater_17_Pr7_B-0.1um_64_12</strain>
    </source>
</reference>
<evidence type="ECO:0000256" key="4">
    <source>
        <dbReference type="ARBA" id="ARBA00022692"/>
    </source>
</evidence>
<name>A0A931PVF0_FIMGI</name>
<feature type="domain" description="Prepilin type IV endopeptidase peptidase" evidence="8">
    <location>
        <begin position="112"/>
        <end position="227"/>
    </location>
</feature>
<evidence type="ECO:0000256" key="7">
    <source>
        <dbReference type="SAM" id="Phobius"/>
    </source>
</evidence>
<feature type="transmembrane region" description="Helical" evidence="7">
    <location>
        <begin position="133"/>
        <end position="150"/>
    </location>
</feature>
<dbReference type="GO" id="GO:0004190">
    <property type="term" value="F:aspartic-type endopeptidase activity"/>
    <property type="evidence" value="ECO:0007669"/>
    <property type="project" value="InterPro"/>
</dbReference>
<accession>A0A931PVF0</accession>
<dbReference type="GO" id="GO:0005886">
    <property type="term" value="C:plasma membrane"/>
    <property type="evidence" value="ECO:0007669"/>
    <property type="project" value="UniProtKB-SubCell"/>
</dbReference>
<comment type="subcellular location">
    <subcellularLocation>
        <location evidence="1">Cell membrane</location>
        <topology evidence="1">Multi-pass membrane protein</topology>
    </subcellularLocation>
</comment>
<keyword evidence="3" id="KW-1003">Cell membrane</keyword>
<feature type="transmembrane region" description="Helical" evidence="7">
    <location>
        <begin position="106"/>
        <end position="126"/>
    </location>
</feature>
<protein>
    <submittedName>
        <fullName evidence="10">Prepilin peptidase</fullName>
    </submittedName>
</protein>
<dbReference type="Pfam" id="PF06750">
    <property type="entry name" value="A24_N_bact"/>
    <property type="match status" value="1"/>
</dbReference>
<feature type="domain" description="Prepilin peptidase A24 N-terminal" evidence="9">
    <location>
        <begin position="12"/>
        <end position="96"/>
    </location>
</feature>
<evidence type="ECO:0000256" key="5">
    <source>
        <dbReference type="ARBA" id="ARBA00022989"/>
    </source>
</evidence>
<gene>
    <name evidence="10" type="ORF">HYR64_00095</name>
</gene>
<dbReference type="Proteomes" id="UP000727962">
    <property type="component" value="Unassembled WGS sequence"/>
</dbReference>
<feature type="transmembrane region" description="Helical" evidence="7">
    <location>
        <begin position="165"/>
        <end position="186"/>
    </location>
</feature>
<evidence type="ECO:0000313" key="10">
    <source>
        <dbReference type="EMBL" id="MBI1755491.1"/>
    </source>
</evidence>
<dbReference type="AlphaFoldDB" id="A0A931PVF0"/>
<evidence type="ECO:0000256" key="1">
    <source>
        <dbReference type="ARBA" id="ARBA00004651"/>
    </source>
</evidence>
<feature type="transmembrane region" description="Helical" evidence="7">
    <location>
        <begin position="198"/>
        <end position="231"/>
    </location>
</feature>
<sequence length="362" mass="39244">MFTEWSWVVGLLIGAAVGSFLNVVIYRMPRGISLSNPSKSFCPKCKHPLGWLDLVPLLSWLILRGRCRHCGEPVSARYFFVEVVTGLAWAGIWWQYLVVGSDPAKAIFFALGASALVAVIFIDWELYLIPDQVNAFLLFVGLAYNGRLAYERSPQATTWGVPSSVAGALVGVGALWGIALVGRLLFRKDAMGHGDIKLARGIGAILFPGTAAMSFGLAVALGAVLGIVQVIAMKPGADQEEAGEQEAPIEPESVGSLLWCGLGYLLCIDVIGLFWRKLYIRWFGEDPFTPVQDMPEFEVERTMIPFGPYLALGAILATVFQAQLLGGWNAYSDWVRGGHAALEHSSLAMSLIVRGVSRLPSG</sequence>
<dbReference type="InterPro" id="IPR010627">
    <property type="entry name" value="Prepilin_pept_A24_N"/>
</dbReference>
<organism evidence="10 11">
    <name type="scientific">Fimbriimonas ginsengisoli</name>
    <dbReference type="NCBI Taxonomy" id="1005039"/>
    <lineage>
        <taxon>Bacteria</taxon>
        <taxon>Bacillati</taxon>
        <taxon>Armatimonadota</taxon>
        <taxon>Fimbriimonadia</taxon>
        <taxon>Fimbriimonadales</taxon>
        <taxon>Fimbriimonadaceae</taxon>
        <taxon>Fimbriimonas</taxon>
    </lineage>
</organism>